<dbReference type="GO" id="GO:0000340">
    <property type="term" value="F:RNA 7-methylguanosine cap binding"/>
    <property type="evidence" value="ECO:0007669"/>
    <property type="project" value="TreeGrafter"/>
</dbReference>
<accession>A0AAV7YT89</accession>
<name>A0AAV7YT89_9EUKA</name>
<dbReference type="GO" id="GO:0003743">
    <property type="term" value="F:translation initiation factor activity"/>
    <property type="evidence" value="ECO:0007669"/>
    <property type="project" value="UniProtKB-KW"/>
</dbReference>
<keyword evidence="6" id="KW-1185">Reference proteome</keyword>
<evidence type="ECO:0000313" key="4">
    <source>
        <dbReference type="EMBL" id="KAJ6242156.1"/>
    </source>
</evidence>
<feature type="compositionally biased region" description="Basic and acidic residues" evidence="2">
    <location>
        <begin position="221"/>
        <end position="238"/>
    </location>
</feature>
<reference evidence="3" key="2">
    <citation type="submission" date="2022-08" db="EMBL/GenBank/DDBJ databases">
        <title>Novel sulphate-reducing endosymbionts in the free-living metamonad Anaeramoeba.</title>
        <authorList>
            <person name="Jerlstrom-Hultqvist J."/>
            <person name="Cepicka I."/>
            <person name="Gallot-Lavallee L."/>
            <person name="Salas-Leiva D."/>
            <person name="Curtis B.A."/>
            <person name="Zahonova K."/>
            <person name="Pipaliya S."/>
            <person name="Dacks J."/>
            <person name="Roger A.J."/>
        </authorList>
    </citation>
    <scope>NUCLEOTIDE SEQUENCE</scope>
    <source>
        <strain evidence="3">Busselton2</strain>
    </source>
</reference>
<dbReference type="PANTHER" id="PTHR11960">
    <property type="entry name" value="EUKARYOTIC TRANSLATION INITIATION FACTOR 4E RELATED"/>
    <property type="match status" value="1"/>
</dbReference>
<dbReference type="PANTHER" id="PTHR11960:SF18">
    <property type="entry name" value="EUKARYOTIC TRANSLATION INITIATION FACTOR 4E HOMOLOGOUS PROTEIN, ISOFORM B"/>
    <property type="match status" value="1"/>
</dbReference>
<dbReference type="EMBL" id="JANTQA010000047">
    <property type="protein sequence ID" value="KAJ3432674.1"/>
    <property type="molecule type" value="Genomic_DNA"/>
</dbReference>
<keyword evidence="1" id="KW-0694">RNA-binding</keyword>
<dbReference type="EMBL" id="JAOAOG010000182">
    <property type="protein sequence ID" value="KAJ6242156.1"/>
    <property type="molecule type" value="Genomic_DNA"/>
</dbReference>
<keyword evidence="1 3" id="KW-0396">Initiation factor</keyword>
<dbReference type="PROSITE" id="PS00813">
    <property type="entry name" value="IF4E"/>
    <property type="match status" value="1"/>
</dbReference>
<evidence type="ECO:0000256" key="2">
    <source>
        <dbReference type="SAM" id="MobiDB-lite"/>
    </source>
</evidence>
<gene>
    <name evidence="3" type="ORF">M0812_21617</name>
    <name evidence="4" type="ORF">M0813_22929</name>
</gene>
<feature type="compositionally biased region" description="Basic residues" evidence="2">
    <location>
        <begin position="204"/>
        <end position="220"/>
    </location>
</feature>
<evidence type="ECO:0000313" key="6">
    <source>
        <dbReference type="Proteomes" id="UP001150062"/>
    </source>
</evidence>
<organism evidence="3 5">
    <name type="scientific">Anaeramoeba flamelloides</name>
    <dbReference type="NCBI Taxonomy" id="1746091"/>
    <lineage>
        <taxon>Eukaryota</taxon>
        <taxon>Metamonada</taxon>
        <taxon>Anaeramoebidae</taxon>
        <taxon>Anaeramoeba</taxon>
    </lineage>
</organism>
<dbReference type="InterPro" id="IPR023398">
    <property type="entry name" value="TIF_eIF4e-like"/>
</dbReference>
<keyword evidence="1" id="KW-0648">Protein biosynthesis</keyword>
<evidence type="ECO:0000256" key="1">
    <source>
        <dbReference type="RuleBase" id="RU004374"/>
    </source>
</evidence>
<sequence length="238" mass="27538">MSTTIPNLNKEEETEKIEKKIHKLQSKYRFSFVKRESNNSQISYQDRIKSICTFDTAEDFWGFYSHLVRPNDIAGDGGDYLLFKDGIDPVWEDPENEKGGKWILRLRKGLASRFYEDLILALIGEEFDVAIDEICGIVVSVRTQEDIISLWNKRGNDKVAIENLKKKIIEVLGLPKNAILFYKTHNRALQDNTSYKQNNNWRGTKNKGRGRGRGKARGRGRGRERGKEKEGEIEKKKK</sequence>
<comment type="caution">
    <text evidence="3">The sequence shown here is derived from an EMBL/GenBank/DDBJ whole genome shotgun (WGS) entry which is preliminary data.</text>
</comment>
<feature type="region of interest" description="Disordered" evidence="2">
    <location>
        <begin position="192"/>
        <end position="238"/>
    </location>
</feature>
<comment type="similarity">
    <text evidence="1">Belongs to the eukaryotic initiation factor 4E family.</text>
</comment>
<evidence type="ECO:0000313" key="3">
    <source>
        <dbReference type="EMBL" id="KAJ3432674.1"/>
    </source>
</evidence>
<feature type="compositionally biased region" description="Polar residues" evidence="2">
    <location>
        <begin position="192"/>
        <end position="201"/>
    </location>
</feature>
<reference evidence="4" key="1">
    <citation type="submission" date="2022-08" db="EMBL/GenBank/DDBJ databases">
        <title>Novel sulfate-reducing endosymbionts in the free-living metamonad Anaeramoeba.</title>
        <authorList>
            <person name="Jerlstrom-Hultqvist J."/>
            <person name="Cepicka I."/>
            <person name="Gallot-Lavallee L."/>
            <person name="Salas-Leiva D."/>
            <person name="Curtis B.A."/>
            <person name="Zahonova K."/>
            <person name="Pipaliya S."/>
            <person name="Dacks J."/>
            <person name="Roger A.J."/>
        </authorList>
    </citation>
    <scope>NUCLEOTIDE SEQUENCE</scope>
    <source>
        <strain evidence="4">Schooner1</strain>
    </source>
</reference>
<protein>
    <submittedName>
        <fullName evidence="3">Eukaryotic translation initiation factor 4e class ii 2b</fullName>
    </submittedName>
</protein>
<proteinExistence type="inferred from homology"/>
<dbReference type="SUPFAM" id="SSF55418">
    <property type="entry name" value="eIF4e-like"/>
    <property type="match status" value="1"/>
</dbReference>
<dbReference type="GO" id="GO:0016281">
    <property type="term" value="C:eukaryotic translation initiation factor 4F complex"/>
    <property type="evidence" value="ECO:0007669"/>
    <property type="project" value="TreeGrafter"/>
</dbReference>
<dbReference type="Proteomes" id="UP001150062">
    <property type="component" value="Unassembled WGS sequence"/>
</dbReference>
<dbReference type="AlphaFoldDB" id="A0AAV7YT89"/>
<dbReference type="InterPro" id="IPR001040">
    <property type="entry name" value="TIF_eIF_4E"/>
</dbReference>
<dbReference type="Pfam" id="PF01652">
    <property type="entry name" value="IF4E"/>
    <property type="match status" value="1"/>
</dbReference>
<dbReference type="Proteomes" id="UP001146793">
    <property type="component" value="Unassembled WGS sequence"/>
</dbReference>
<evidence type="ECO:0000313" key="5">
    <source>
        <dbReference type="Proteomes" id="UP001146793"/>
    </source>
</evidence>
<dbReference type="InterPro" id="IPR019770">
    <property type="entry name" value="TIF_eIF_4E_CS"/>
</dbReference>
<dbReference type="Gene3D" id="3.30.760.10">
    <property type="entry name" value="RNA Cap, Translation Initiation Factor Eif4e"/>
    <property type="match status" value="1"/>
</dbReference>